<proteinExistence type="inferred from homology"/>
<evidence type="ECO:0000313" key="8">
    <source>
        <dbReference type="Proteomes" id="UP000216998"/>
    </source>
</evidence>
<feature type="active site" description="Nucleophile" evidence="4">
    <location>
        <position position="270"/>
    </location>
</feature>
<feature type="binding site" evidence="5">
    <location>
        <position position="346"/>
    </location>
    <ligand>
        <name>Ca(2+)</name>
        <dbReference type="ChEBI" id="CHEBI:29108"/>
    </ligand>
</feature>
<feature type="transmembrane region" description="Helical" evidence="6">
    <location>
        <begin position="21"/>
        <end position="46"/>
    </location>
</feature>
<accession>A0A255Z1F1</accession>
<keyword evidence="6" id="KW-0472">Membrane</keyword>
<evidence type="ECO:0000256" key="2">
    <source>
        <dbReference type="ARBA" id="ARBA00022801"/>
    </source>
</evidence>
<dbReference type="PANTHER" id="PTHR34218:SF4">
    <property type="entry name" value="ACYL-HOMOSERINE LACTONE ACYLASE QUIP"/>
    <property type="match status" value="1"/>
</dbReference>
<evidence type="ECO:0008006" key="9">
    <source>
        <dbReference type="Google" id="ProtNLM"/>
    </source>
</evidence>
<evidence type="ECO:0000256" key="4">
    <source>
        <dbReference type="PIRSR" id="PIRSR001227-1"/>
    </source>
</evidence>
<dbReference type="GO" id="GO:0017000">
    <property type="term" value="P:antibiotic biosynthetic process"/>
    <property type="evidence" value="ECO:0007669"/>
    <property type="project" value="InterPro"/>
</dbReference>
<organism evidence="7 8">
    <name type="scientific">Niveispirillum lacus</name>
    <dbReference type="NCBI Taxonomy" id="1981099"/>
    <lineage>
        <taxon>Bacteria</taxon>
        <taxon>Pseudomonadati</taxon>
        <taxon>Pseudomonadota</taxon>
        <taxon>Alphaproteobacteria</taxon>
        <taxon>Rhodospirillales</taxon>
        <taxon>Azospirillaceae</taxon>
        <taxon>Niveispirillum</taxon>
    </lineage>
</organism>
<keyword evidence="6" id="KW-1133">Transmembrane helix</keyword>
<reference evidence="7 8" key="1">
    <citation type="submission" date="2017-07" db="EMBL/GenBank/DDBJ databases">
        <title>Niveispirillum cyanobacteriorum sp. nov., isolated from cyanobacterial aggregates in a eutrophic lake.</title>
        <authorList>
            <person name="Cai H."/>
        </authorList>
    </citation>
    <scope>NUCLEOTIDE SEQUENCE [LARGE SCALE GENOMIC DNA]</scope>
    <source>
        <strain evidence="8">TH1-14</strain>
    </source>
</reference>
<dbReference type="InterPro" id="IPR023343">
    <property type="entry name" value="Penicillin_amidase_dom1"/>
</dbReference>
<keyword evidence="5" id="KW-0106">Calcium</keyword>
<dbReference type="InterPro" id="IPR043146">
    <property type="entry name" value="Penicillin_amidase_N_B-knob"/>
</dbReference>
<keyword evidence="5" id="KW-0479">Metal-binding</keyword>
<dbReference type="AlphaFoldDB" id="A0A255Z1F1"/>
<comment type="cofactor">
    <cofactor evidence="5">
        <name>Ca(2+)</name>
        <dbReference type="ChEBI" id="CHEBI:29108"/>
    </cofactor>
    <text evidence="5">Binds 1 Ca(2+) ion per dimer.</text>
</comment>
<dbReference type="Gene3D" id="1.10.439.10">
    <property type="entry name" value="Penicillin Amidohydrolase, domain 1"/>
    <property type="match status" value="1"/>
</dbReference>
<dbReference type="Gene3D" id="1.10.1400.10">
    <property type="match status" value="1"/>
</dbReference>
<dbReference type="PIRSF" id="PIRSF001227">
    <property type="entry name" value="Pen_acylase"/>
    <property type="match status" value="1"/>
</dbReference>
<dbReference type="GO" id="GO:0046872">
    <property type="term" value="F:metal ion binding"/>
    <property type="evidence" value="ECO:0007669"/>
    <property type="project" value="UniProtKB-KW"/>
</dbReference>
<comment type="similarity">
    <text evidence="1">Belongs to the peptidase S45 family.</text>
</comment>
<comment type="caution">
    <text evidence="7">The sequence shown here is derived from an EMBL/GenBank/DDBJ whole genome shotgun (WGS) entry which is preliminary data.</text>
</comment>
<evidence type="ECO:0000256" key="3">
    <source>
        <dbReference type="ARBA" id="ARBA00023145"/>
    </source>
</evidence>
<dbReference type="EMBL" id="NOXU01000026">
    <property type="protein sequence ID" value="OYQ35296.1"/>
    <property type="molecule type" value="Genomic_DNA"/>
</dbReference>
<dbReference type="InterPro" id="IPR014395">
    <property type="entry name" value="Pen/GL7ACA/AHL_acylase"/>
</dbReference>
<dbReference type="InterPro" id="IPR002692">
    <property type="entry name" value="S45"/>
</dbReference>
<dbReference type="GO" id="GO:0016811">
    <property type="term" value="F:hydrolase activity, acting on carbon-nitrogen (but not peptide) bonds, in linear amides"/>
    <property type="evidence" value="ECO:0007669"/>
    <property type="project" value="InterPro"/>
</dbReference>
<dbReference type="CDD" id="cd03747">
    <property type="entry name" value="Ntn_PGA_like"/>
    <property type="match status" value="1"/>
</dbReference>
<keyword evidence="6" id="KW-0812">Transmembrane</keyword>
<dbReference type="Pfam" id="PF01804">
    <property type="entry name" value="Penicil_amidase"/>
    <property type="match status" value="1"/>
</dbReference>
<evidence type="ECO:0000256" key="5">
    <source>
        <dbReference type="PIRSR" id="PIRSR001227-2"/>
    </source>
</evidence>
<dbReference type="Gene3D" id="3.60.20.10">
    <property type="entry name" value="Glutamine Phosphoribosylpyrophosphate, subunit 1, domain 1"/>
    <property type="match status" value="1"/>
</dbReference>
<evidence type="ECO:0000313" key="7">
    <source>
        <dbReference type="EMBL" id="OYQ35296.1"/>
    </source>
</evidence>
<dbReference type="Gene3D" id="2.30.120.10">
    <property type="match status" value="1"/>
</dbReference>
<evidence type="ECO:0000256" key="6">
    <source>
        <dbReference type="SAM" id="Phobius"/>
    </source>
</evidence>
<keyword evidence="3" id="KW-0865">Zymogen</keyword>
<dbReference type="OrthoDB" id="9760084at2"/>
<dbReference type="PANTHER" id="PTHR34218">
    <property type="entry name" value="PEPTIDASE S45 PENICILLIN AMIDASE"/>
    <property type="match status" value="1"/>
</dbReference>
<keyword evidence="2" id="KW-0378">Hydrolase</keyword>
<name>A0A255Z1F1_9PROT</name>
<protein>
    <recommendedName>
        <fullName evidence="9">Penicillin acylase family protein</fullName>
    </recommendedName>
</protein>
<keyword evidence="8" id="KW-1185">Reference proteome</keyword>
<dbReference type="InterPro" id="IPR043147">
    <property type="entry name" value="Penicillin_amidase_A-knob"/>
</dbReference>
<sequence>MGGQLVRRRHGRRQGFGWGRALRYGAAGVAGLVLVAAGAFTVNLFVSKPALDGSLALNGLTAPVAVSRDAQGIPTLTGDSRLDLARALGFLHAQERYFQMDLIRRSAAGELSGLLGPVGPVLEIDRSRRLHRLRHRAEQVIAGLPADQKSMLEAYADGVNQGLAAINGRPFEYALLLATPQPWTTQDTILAAYAMYLDLQDEDALTDRIRGQTLARLGPEMTDFLYPRATSLDAPIDGLPLPEPALPSALPALGNKTAMINADPGPTIGSNAWAVGGALTANGAALVADDMHLGISVPGTWYRARLLVRGGPDAMDATGVTLPGTPALVAGSNGKVAWGYTNSYIDTADVIVLEPAEGTPGRYHTPEGPKELTRVRERLCPAWVACQDMVVEESIWGPVVETRADGSKLAVRWTGHEPDAINLTGLLGLERAESVDAAIAIAHRARQPQQNLVVGDTAGNVAWTIIGAVPARFGHDGSIPSSWADGTRGWNGMLPPDQIPVIRNPDHHRIWTANARIVGGDAYAKLGDGGYDMGGRQAQIRDGLFSRDRFGPAEMLAIQLDDRALVLGFWQEQMLAALMARPADARLAALAQPVRDWGARAATDSVGYRLVRAFRTALAQKLYSGYLGLDGPMPRNRSAAQQEGPLRRLMTERPPALVPPGYKDWDALVSAALTEVADQVDKAGGIQSFTWGARNVAEIRHPLARILPPVGWLTDPPEQGLPGDSMMPRVQGPGFGASQRFAVAPGHEAEAYFHMPGSQSGHPLSPYYLQGHQDWADGKPTPFLPGPTRWTLTLEPE</sequence>
<feature type="binding site" evidence="5">
    <location>
        <position position="349"/>
    </location>
    <ligand>
        <name>Ca(2+)</name>
        <dbReference type="ChEBI" id="CHEBI:29108"/>
    </ligand>
</feature>
<dbReference type="InterPro" id="IPR029055">
    <property type="entry name" value="Ntn_hydrolases_N"/>
</dbReference>
<gene>
    <name evidence="7" type="ORF">CHU95_08755</name>
</gene>
<dbReference type="Proteomes" id="UP000216998">
    <property type="component" value="Unassembled WGS sequence"/>
</dbReference>
<dbReference type="SUPFAM" id="SSF56235">
    <property type="entry name" value="N-terminal nucleophile aminohydrolases (Ntn hydrolases)"/>
    <property type="match status" value="1"/>
</dbReference>
<evidence type="ECO:0000256" key="1">
    <source>
        <dbReference type="ARBA" id="ARBA00006586"/>
    </source>
</evidence>